<evidence type="ECO:0000313" key="5">
    <source>
        <dbReference type="EMBL" id="KKO11328.1"/>
    </source>
</evidence>
<dbReference type="AlphaFoldDB" id="A0A0F9WFV9"/>
<name>A0A0F9WFV9_9ZZZZ</name>
<dbReference type="InterPro" id="IPR020568">
    <property type="entry name" value="Ribosomal_Su5_D2-typ_SF"/>
</dbReference>
<dbReference type="Gene3D" id="3.30.230.120">
    <property type="match status" value="1"/>
</dbReference>
<protein>
    <recommendedName>
        <fullName evidence="6">GHMP kinase C-terminal domain-containing protein</fullName>
    </recommendedName>
</protein>
<dbReference type="InterPro" id="IPR014606">
    <property type="entry name" value="Heptose_7-P_kinase"/>
</dbReference>
<evidence type="ECO:0000259" key="4">
    <source>
        <dbReference type="Pfam" id="PF08544"/>
    </source>
</evidence>
<evidence type="ECO:0000256" key="2">
    <source>
        <dbReference type="ARBA" id="ARBA00022840"/>
    </source>
</evidence>
<feature type="domain" description="GHMP kinase N-terminal" evidence="3">
    <location>
        <begin position="89"/>
        <end position="173"/>
    </location>
</feature>
<reference evidence="5" key="1">
    <citation type="journal article" date="2015" name="Nature">
        <title>Complex archaea that bridge the gap between prokaryotes and eukaryotes.</title>
        <authorList>
            <person name="Spang A."/>
            <person name="Saw J.H."/>
            <person name="Jorgensen S.L."/>
            <person name="Zaremba-Niedzwiedzka K."/>
            <person name="Martijn J."/>
            <person name="Lind A.E."/>
            <person name="van Eijk R."/>
            <person name="Schleper C."/>
            <person name="Guy L."/>
            <person name="Ettema T.J."/>
        </authorList>
    </citation>
    <scope>NUCLEOTIDE SEQUENCE</scope>
</reference>
<dbReference type="PRINTS" id="PR00960">
    <property type="entry name" value="LMBPPROTEIN"/>
</dbReference>
<dbReference type="InterPro" id="IPR013750">
    <property type="entry name" value="GHMP_kinase_C_dom"/>
</dbReference>
<proteinExistence type="predicted"/>
<keyword evidence="2" id="KW-0067">ATP-binding</keyword>
<organism evidence="5">
    <name type="scientific">marine sediment metagenome</name>
    <dbReference type="NCBI Taxonomy" id="412755"/>
    <lineage>
        <taxon>unclassified sequences</taxon>
        <taxon>metagenomes</taxon>
        <taxon>ecological metagenomes</taxon>
    </lineage>
</organism>
<dbReference type="SUPFAM" id="SSF55060">
    <property type="entry name" value="GHMP Kinase, C-terminal domain"/>
    <property type="match status" value="1"/>
</dbReference>
<dbReference type="PANTHER" id="PTHR10457">
    <property type="entry name" value="MEVALONATE KINASE/GALACTOKINASE"/>
    <property type="match status" value="1"/>
</dbReference>
<feature type="domain" description="GHMP kinase C-terminal" evidence="4">
    <location>
        <begin position="248"/>
        <end position="326"/>
    </location>
</feature>
<dbReference type="Pfam" id="PF08544">
    <property type="entry name" value="GHMP_kinases_C"/>
    <property type="match status" value="1"/>
</dbReference>
<dbReference type="GO" id="GO:0005829">
    <property type="term" value="C:cytosol"/>
    <property type="evidence" value="ECO:0007669"/>
    <property type="project" value="TreeGrafter"/>
</dbReference>
<dbReference type="EMBL" id="LAZR01000003">
    <property type="protein sequence ID" value="KKO11328.1"/>
    <property type="molecule type" value="Genomic_DNA"/>
</dbReference>
<evidence type="ECO:0000256" key="1">
    <source>
        <dbReference type="ARBA" id="ARBA00022741"/>
    </source>
</evidence>
<dbReference type="InterPro" id="IPR001174">
    <property type="entry name" value="HddA/FKP"/>
</dbReference>
<keyword evidence="1" id="KW-0547">Nucleotide-binding</keyword>
<sequence length="370" mass="40684">MIQTDSKGFEILTQAPARISFVGGGTDVSPYAETYGGAVINATISIYMLARLRLRTDSKVIISANTRAEPLVYPDITKLRYDGQLDFIKAIVRSVYDRPEGFDLFFHSSLPMHSGLGGSGAMCVAILEAFNKLKEHHERLNRYELAERAFQIETVDLGNASGRQDQYAAAFGGINHFEFIGDSHVRVNLVDIPMAGCRTLDQTLLLLWLGERDPSGRIIEDQIDGIRNGGDQLEALHATRSMVPEMGEALRTVDVQRIGELLDLLWQQKKRFSRHVSTPEIDRIYERLKQAGMIGGKITGAGGGGHMLACCEIDSRDEVIAVAESLGARSVPFTFVHEGVLSWESSVRTIAPPQTGTYVADKATVDSADR</sequence>
<dbReference type="GO" id="GO:0006012">
    <property type="term" value="P:galactose metabolic process"/>
    <property type="evidence" value="ECO:0007669"/>
    <property type="project" value="TreeGrafter"/>
</dbReference>
<dbReference type="InterPro" id="IPR006204">
    <property type="entry name" value="GHMP_kinase_N_dom"/>
</dbReference>
<evidence type="ECO:0000259" key="3">
    <source>
        <dbReference type="Pfam" id="PF00288"/>
    </source>
</evidence>
<dbReference type="GO" id="GO:0004335">
    <property type="term" value="F:galactokinase activity"/>
    <property type="evidence" value="ECO:0007669"/>
    <property type="project" value="TreeGrafter"/>
</dbReference>
<comment type="caution">
    <text evidence="5">The sequence shown here is derived from an EMBL/GenBank/DDBJ whole genome shotgun (WGS) entry which is preliminary data.</text>
</comment>
<gene>
    <name evidence="5" type="ORF">LCGC14_0018090</name>
</gene>
<dbReference type="GO" id="GO:0005524">
    <property type="term" value="F:ATP binding"/>
    <property type="evidence" value="ECO:0007669"/>
    <property type="project" value="UniProtKB-KW"/>
</dbReference>
<accession>A0A0F9WFV9</accession>
<evidence type="ECO:0008006" key="6">
    <source>
        <dbReference type="Google" id="ProtNLM"/>
    </source>
</evidence>
<dbReference type="PIRSF" id="PIRSF036406">
    <property type="entry name" value="Hept_kin"/>
    <property type="match status" value="1"/>
</dbReference>
<dbReference type="SUPFAM" id="SSF54211">
    <property type="entry name" value="Ribosomal protein S5 domain 2-like"/>
    <property type="match status" value="1"/>
</dbReference>
<dbReference type="PANTHER" id="PTHR10457:SF9">
    <property type="entry name" value="D-GLYCERO-ALPHA-D-MANNO-HEPTOSE 7-PHOSPHATE KINASE"/>
    <property type="match status" value="1"/>
</dbReference>
<dbReference type="Pfam" id="PF00288">
    <property type="entry name" value="GHMP_kinases_N"/>
    <property type="match status" value="1"/>
</dbReference>
<dbReference type="InterPro" id="IPR036554">
    <property type="entry name" value="GHMP_kinase_C_sf"/>
</dbReference>